<dbReference type="SUPFAM" id="SSF46689">
    <property type="entry name" value="Homeodomain-like"/>
    <property type="match status" value="1"/>
</dbReference>
<proteinExistence type="predicted"/>
<feature type="domain" description="HTH araC/xylS-type" evidence="4">
    <location>
        <begin position="242"/>
        <end position="341"/>
    </location>
</feature>
<dbReference type="PROSITE" id="PS01124">
    <property type="entry name" value="HTH_ARAC_FAMILY_2"/>
    <property type="match status" value="1"/>
</dbReference>
<accession>A0ABM6LVZ9</accession>
<reference evidence="5 6" key="1">
    <citation type="submission" date="2017-06" db="EMBL/GenBank/DDBJ databases">
        <title>Complete genome sequence of Idiomarina piscisalsi strain 10PY1A isolated from soil of Soudi Arabia.</title>
        <authorList>
            <person name="Kim M.-C."/>
            <person name="Jung B.K."/>
            <person name="Budiyanto F."/>
            <person name="Nzila A."/>
            <person name="Shin J.-H."/>
        </authorList>
    </citation>
    <scope>NUCLEOTIDE SEQUENCE [LARGE SCALE GENOMIC DNA]</scope>
    <source>
        <strain evidence="5 6">10PY1A</strain>
    </source>
</reference>
<dbReference type="InterPro" id="IPR018060">
    <property type="entry name" value="HTH_AraC"/>
</dbReference>
<name>A0ABM6LVZ9_9GAMM</name>
<dbReference type="EMBL" id="CP022133">
    <property type="protein sequence ID" value="ASG66794.1"/>
    <property type="molecule type" value="Genomic_DNA"/>
</dbReference>
<keyword evidence="6" id="KW-1185">Reference proteome</keyword>
<evidence type="ECO:0000259" key="4">
    <source>
        <dbReference type="PROSITE" id="PS01124"/>
    </source>
</evidence>
<dbReference type="Gene3D" id="1.10.10.60">
    <property type="entry name" value="Homeodomain-like"/>
    <property type="match status" value="1"/>
</dbReference>
<evidence type="ECO:0000313" key="6">
    <source>
        <dbReference type="Proteomes" id="UP000197717"/>
    </source>
</evidence>
<sequence>MCHGSTNDQRHLLGKPLVQALLPLSERRGVSSAELLRGTTLSVQKLKLNNFRLTNHELMSLLASAEEKVNDPHLWQLVTETLFRDKLSPLIDLIIHAKSLKQSLVHLSRFQNLLQPFLFTPTQQFGSSLQLDFIPVSGLSGKMGQHCYVANCKVGIAILLMLGRSRGLAIEQWQVYLPKEISPLPIWSKWLKSINSRPISALTIPVSQLTEKRPERDLPRYYQALSFCQIQQQTKAQSPFLLTIFKWLENQIEMGGYISLKELAYEMGVSLSSCKRLLASHGYNFQQVYDLVRLHKLLNLLQQHPYSNVELAQRLGYSNPNNFRRACKRWLGMVPDELRRQSSTLFVSTRIT</sequence>
<protein>
    <recommendedName>
        <fullName evidence="4">HTH araC/xylS-type domain-containing protein</fullName>
    </recommendedName>
</protein>
<keyword evidence="2" id="KW-0238">DNA-binding</keyword>
<organism evidence="5 6">
    <name type="scientific">Idiomarina piscisalsi</name>
    <dbReference type="NCBI Taxonomy" id="1096243"/>
    <lineage>
        <taxon>Bacteria</taxon>
        <taxon>Pseudomonadati</taxon>
        <taxon>Pseudomonadota</taxon>
        <taxon>Gammaproteobacteria</taxon>
        <taxon>Alteromonadales</taxon>
        <taxon>Idiomarinaceae</taxon>
        <taxon>Idiomarina</taxon>
    </lineage>
</organism>
<keyword evidence="1" id="KW-0805">Transcription regulation</keyword>
<dbReference type="PANTHER" id="PTHR47894">
    <property type="entry name" value="HTH-TYPE TRANSCRIPTIONAL REGULATOR GADX"/>
    <property type="match status" value="1"/>
</dbReference>
<dbReference type="InterPro" id="IPR009057">
    <property type="entry name" value="Homeodomain-like_sf"/>
</dbReference>
<dbReference type="RefSeq" id="WP_088769245.1">
    <property type="nucleotide sequence ID" value="NZ_CP022133.1"/>
</dbReference>
<dbReference type="SMART" id="SM00342">
    <property type="entry name" value="HTH_ARAC"/>
    <property type="match status" value="1"/>
</dbReference>
<dbReference type="Proteomes" id="UP000197717">
    <property type="component" value="Chromosome"/>
</dbReference>
<evidence type="ECO:0000256" key="2">
    <source>
        <dbReference type="ARBA" id="ARBA00023125"/>
    </source>
</evidence>
<dbReference type="Pfam" id="PF12833">
    <property type="entry name" value="HTH_18"/>
    <property type="match status" value="1"/>
</dbReference>
<evidence type="ECO:0000313" key="5">
    <source>
        <dbReference type="EMBL" id="ASG66794.1"/>
    </source>
</evidence>
<evidence type="ECO:0000256" key="1">
    <source>
        <dbReference type="ARBA" id="ARBA00023015"/>
    </source>
</evidence>
<evidence type="ECO:0000256" key="3">
    <source>
        <dbReference type="ARBA" id="ARBA00023163"/>
    </source>
</evidence>
<gene>
    <name evidence="5" type="ORF">CEW91_11895</name>
</gene>
<keyword evidence="3" id="KW-0804">Transcription</keyword>
<dbReference type="PANTHER" id="PTHR47894:SF1">
    <property type="entry name" value="HTH-TYPE TRANSCRIPTIONAL REGULATOR VQSM"/>
    <property type="match status" value="1"/>
</dbReference>